<feature type="transmembrane region" description="Helical" evidence="1">
    <location>
        <begin position="49"/>
        <end position="71"/>
    </location>
</feature>
<dbReference type="Proteomes" id="UP001234916">
    <property type="component" value="Chromosome"/>
</dbReference>
<feature type="transmembrane region" description="Helical" evidence="1">
    <location>
        <begin position="7"/>
        <end position="29"/>
    </location>
</feature>
<keyword evidence="1" id="KW-1133">Transmembrane helix</keyword>
<feature type="transmembrane region" description="Helical" evidence="1">
    <location>
        <begin position="259"/>
        <end position="278"/>
    </location>
</feature>
<evidence type="ECO:0000313" key="3">
    <source>
        <dbReference type="EMBL" id="WIM05006.1"/>
    </source>
</evidence>
<sequence length="354" mass="37861">MPDTRPLFPFYLAVAWTLLAIYGSLYPFSGWSDSGAGIGDFLVVGWPRYTTVFDLTANVAAYVPLGFLWVAALRPRLPSHLPLVAAVLGATLIGTSLSLVTETLQNFLPSRVPSNLDLACNALGSVLGALAGARWSQSLLDGGHLHALRTRFLLRGALADAGLLLLLLWLLTQFNPETLLFGNGGLRELIGLPAPLLYSAQAFTRIEAVVVAAHTLAATLLAGLLVRRAARLLPFALVLAALAGKSFAFMLLMDGRNGLAWATPGSLVGLAAGLLLWITAGRLPAAARRVTAALALLLATVLVNLAPDNPYLTHTYQAWDPGHFINFHGLTKLASTLWPFLALPWLFLFRTGRT</sequence>
<dbReference type="KEGG" id="npv:OHM77_09900"/>
<gene>
    <name evidence="3" type="ORF">OHM77_09900</name>
</gene>
<evidence type="ECO:0000259" key="2">
    <source>
        <dbReference type="Pfam" id="PF04892"/>
    </source>
</evidence>
<dbReference type="EMBL" id="CP107246">
    <property type="protein sequence ID" value="WIM05006.1"/>
    <property type="molecule type" value="Genomic_DNA"/>
</dbReference>
<feature type="transmembrane region" description="Helical" evidence="1">
    <location>
        <begin position="290"/>
        <end position="307"/>
    </location>
</feature>
<evidence type="ECO:0000256" key="1">
    <source>
        <dbReference type="SAM" id="Phobius"/>
    </source>
</evidence>
<accession>A0AA49FJ36</accession>
<feature type="transmembrane region" description="Helical" evidence="1">
    <location>
        <begin position="327"/>
        <end position="349"/>
    </location>
</feature>
<keyword evidence="1" id="KW-0472">Membrane</keyword>
<feature type="domain" description="VanZ-like" evidence="2">
    <location>
        <begin position="25"/>
        <end position="130"/>
    </location>
</feature>
<reference evidence="3" key="1">
    <citation type="journal article" date="2023" name="Nat. Microbiol.">
        <title>Enrichment and characterization of a nitric oxide-reducing microbial community in a continuous bioreactor.</title>
        <authorList>
            <person name="Garrido-Amador P."/>
            <person name="Stortenbeker N."/>
            <person name="Wessels H.J.C.T."/>
            <person name="Speth D.R."/>
            <person name="Garcia-Heredia I."/>
            <person name="Kartal B."/>
        </authorList>
    </citation>
    <scope>NUCLEOTIDE SEQUENCE</scope>
    <source>
        <strain evidence="3">MAG1</strain>
    </source>
</reference>
<name>A0AA49FJ36_9PROT</name>
<dbReference type="InterPro" id="IPR006976">
    <property type="entry name" value="VanZ-like"/>
</dbReference>
<feature type="transmembrane region" description="Helical" evidence="1">
    <location>
        <begin position="152"/>
        <end position="171"/>
    </location>
</feature>
<proteinExistence type="predicted"/>
<dbReference type="AlphaFoldDB" id="A0AA49FJ36"/>
<feature type="transmembrane region" description="Helical" evidence="1">
    <location>
        <begin position="202"/>
        <end position="225"/>
    </location>
</feature>
<keyword evidence="1" id="KW-0812">Transmembrane</keyword>
<organism evidence="3">
    <name type="scientific">Candidatus Nitricoxidivorans perseverans</name>
    <dbReference type="NCBI Taxonomy" id="2975601"/>
    <lineage>
        <taxon>Bacteria</taxon>
        <taxon>Pseudomonadati</taxon>
        <taxon>Pseudomonadota</taxon>
        <taxon>Betaproteobacteria</taxon>
        <taxon>Nitrosomonadales</taxon>
        <taxon>Sterolibacteriaceae</taxon>
        <taxon>Candidatus Nitricoxidivorans</taxon>
    </lineage>
</organism>
<dbReference type="Pfam" id="PF04892">
    <property type="entry name" value="VanZ"/>
    <property type="match status" value="1"/>
</dbReference>
<protein>
    <submittedName>
        <fullName evidence="3">VanZ family protein</fullName>
    </submittedName>
</protein>
<feature type="transmembrane region" description="Helical" evidence="1">
    <location>
        <begin position="232"/>
        <end position="253"/>
    </location>
</feature>